<evidence type="ECO:0000313" key="1">
    <source>
        <dbReference type="EMBL" id="HBJ07624.1"/>
    </source>
</evidence>
<gene>
    <name evidence="1" type="ORF">DDY73_01335</name>
</gene>
<dbReference type="Proteomes" id="UP000262954">
    <property type="component" value="Unassembled WGS sequence"/>
</dbReference>
<evidence type="ECO:0000313" key="2">
    <source>
        <dbReference type="Proteomes" id="UP000262954"/>
    </source>
</evidence>
<protein>
    <submittedName>
        <fullName evidence="1">Uncharacterized protein</fullName>
    </submittedName>
</protein>
<organism evidence="1 2">
    <name type="scientific">Coprobacter fastidiosus</name>
    <dbReference type="NCBI Taxonomy" id="1099853"/>
    <lineage>
        <taxon>Bacteria</taxon>
        <taxon>Pseudomonadati</taxon>
        <taxon>Bacteroidota</taxon>
        <taxon>Bacteroidia</taxon>
        <taxon>Bacteroidales</taxon>
        <taxon>Barnesiellaceae</taxon>
        <taxon>Coprobacter</taxon>
    </lineage>
</organism>
<proteinExistence type="predicted"/>
<reference evidence="1 2" key="1">
    <citation type="journal article" date="2018" name="Nat. Biotechnol.">
        <title>A standardized bacterial taxonomy based on genome phylogeny substantially revises the tree of life.</title>
        <authorList>
            <person name="Parks D.H."/>
            <person name="Chuvochina M."/>
            <person name="Waite D.W."/>
            <person name="Rinke C."/>
            <person name="Skarshewski A."/>
            <person name="Chaumeil P.A."/>
            <person name="Hugenholtz P."/>
        </authorList>
    </citation>
    <scope>NUCLEOTIDE SEQUENCE [LARGE SCALE GENOMIC DNA]</scope>
    <source>
        <strain evidence="1">UBA11482</strain>
    </source>
</reference>
<sequence length="117" mass="14167">MTQTEIYLNDLQSPILETFKPIFKSIEKFYTTCYLIIKNEHVLSQEQPELWEEKIKTVQWFKDKIERKLNENNLSGKDIVADIASDYFEDYVHYKERDFKMTNEEFISYIKQIQSLP</sequence>
<comment type="caution">
    <text evidence="1">The sequence shown here is derived from an EMBL/GenBank/DDBJ whole genome shotgun (WGS) entry which is preliminary data.</text>
</comment>
<accession>A0A354LZD5</accession>
<dbReference type="AlphaFoldDB" id="A0A354LZD5"/>
<dbReference type="EMBL" id="DNWC01000021">
    <property type="protein sequence ID" value="HBJ07624.1"/>
    <property type="molecule type" value="Genomic_DNA"/>
</dbReference>
<name>A0A354LZD5_9BACT</name>